<comment type="caution">
    <text evidence="2">The sequence shown here is derived from an EMBL/GenBank/DDBJ whole genome shotgun (WGS) entry which is preliminary data.</text>
</comment>
<dbReference type="AlphaFoldDB" id="A0A1Y2GI67"/>
<dbReference type="Proteomes" id="UP000193648">
    <property type="component" value="Unassembled WGS sequence"/>
</dbReference>
<gene>
    <name evidence="2" type="ORF">BCR41DRAFT_387640</name>
</gene>
<name>A0A1Y2GI67_9FUNG</name>
<dbReference type="GeneID" id="33569758"/>
<accession>A0A1Y2GI67</accession>
<feature type="chain" id="PRO_5012824627" description="Beta/gamma crystallin 'Greek key' domain-containing protein" evidence="1">
    <location>
        <begin position="24"/>
        <end position="186"/>
    </location>
</feature>
<keyword evidence="1" id="KW-0732">Signal</keyword>
<protein>
    <recommendedName>
        <fullName evidence="4">Beta/gamma crystallin 'Greek key' domain-containing protein</fullName>
    </recommendedName>
</protein>
<dbReference type="InParanoid" id="A0A1Y2GI67"/>
<organism evidence="2 3">
    <name type="scientific">Lobosporangium transversale</name>
    <dbReference type="NCBI Taxonomy" id="64571"/>
    <lineage>
        <taxon>Eukaryota</taxon>
        <taxon>Fungi</taxon>
        <taxon>Fungi incertae sedis</taxon>
        <taxon>Mucoromycota</taxon>
        <taxon>Mortierellomycotina</taxon>
        <taxon>Mortierellomycetes</taxon>
        <taxon>Mortierellales</taxon>
        <taxon>Mortierellaceae</taxon>
        <taxon>Lobosporangium</taxon>
    </lineage>
</organism>
<evidence type="ECO:0000256" key="1">
    <source>
        <dbReference type="SAM" id="SignalP"/>
    </source>
</evidence>
<feature type="signal peptide" evidence="1">
    <location>
        <begin position="1"/>
        <end position="23"/>
    </location>
</feature>
<evidence type="ECO:0008006" key="4">
    <source>
        <dbReference type="Google" id="ProtNLM"/>
    </source>
</evidence>
<sequence>MLNLSKTLLATSFALALFSQASAVANVTVPHIQGKIEKGPVNPHGGVSALASPPSSTNLRLWERTDYQGGCIKCQKLQYNTCYAVDMGKSGLSGPNSLRFDQFDTRDGYSALTFYDGATCNGNWNRMSGVWKNAAIVFGNLGQWGGNLRSFKIADFFVPSEAGHLPYGDSYAKTICKKVSSSECRF</sequence>
<dbReference type="EMBL" id="MCFF01000027">
    <property type="protein sequence ID" value="ORZ11634.1"/>
    <property type="molecule type" value="Genomic_DNA"/>
</dbReference>
<keyword evidence="3" id="KW-1185">Reference proteome</keyword>
<reference evidence="2 3" key="1">
    <citation type="submission" date="2016-07" db="EMBL/GenBank/DDBJ databases">
        <title>Pervasive Adenine N6-methylation of Active Genes in Fungi.</title>
        <authorList>
            <consortium name="DOE Joint Genome Institute"/>
            <person name="Mondo S.J."/>
            <person name="Dannebaum R.O."/>
            <person name="Kuo R.C."/>
            <person name="Labutti K."/>
            <person name="Haridas S."/>
            <person name="Kuo A."/>
            <person name="Salamov A."/>
            <person name="Ahrendt S.R."/>
            <person name="Lipzen A."/>
            <person name="Sullivan W."/>
            <person name="Andreopoulos W.B."/>
            <person name="Clum A."/>
            <person name="Lindquist E."/>
            <person name="Daum C."/>
            <person name="Ramamoorthy G.K."/>
            <person name="Gryganskyi A."/>
            <person name="Culley D."/>
            <person name="Magnuson J.K."/>
            <person name="James T.Y."/>
            <person name="O'Malley M.A."/>
            <person name="Stajich J.E."/>
            <person name="Spatafora J.W."/>
            <person name="Visel A."/>
            <person name="Grigoriev I.V."/>
        </authorList>
    </citation>
    <scope>NUCLEOTIDE SEQUENCE [LARGE SCALE GENOMIC DNA]</scope>
    <source>
        <strain evidence="2 3">NRRL 3116</strain>
    </source>
</reference>
<proteinExistence type="predicted"/>
<evidence type="ECO:0000313" key="2">
    <source>
        <dbReference type="EMBL" id="ORZ11634.1"/>
    </source>
</evidence>
<dbReference type="RefSeq" id="XP_021879731.1">
    <property type="nucleotide sequence ID" value="XM_022027915.1"/>
</dbReference>
<evidence type="ECO:0000313" key="3">
    <source>
        <dbReference type="Proteomes" id="UP000193648"/>
    </source>
</evidence>